<dbReference type="PANTHER" id="PTHR42774:SF3">
    <property type="entry name" value="KETOHEXOKINASE"/>
    <property type="match status" value="1"/>
</dbReference>
<evidence type="ECO:0000259" key="3">
    <source>
        <dbReference type="Pfam" id="PF00294"/>
    </source>
</evidence>
<dbReference type="GO" id="GO:0016301">
    <property type="term" value="F:kinase activity"/>
    <property type="evidence" value="ECO:0007669"/>
    <property type="project" value="UniProtKB-KW"/>
</dbReference>
<dbReference type="InterPro" id="IPR002173">
    <property type="entry name" value="Carboh/pur_kinase_PfkB_CS"/>
</dbReference>
<reference evidence="5 6" key="2">
    <citation type="submission" date="2025-04" db="UniProtKB">
        <authorList>
            <consortium name="RefSeq"/>
        </authorList>
    </citation>
    <scope>IDENTIFICATION</scope>
    <source>
        <tissue evidence="5 6">Leaf</tissue>
    </source>
</reference>
<dbReference type="OrthoDB" id="204058at2759"/>
<dbReference type="PANTHER" id="PTHR42774">
    <property type="entry name" value="PHOSPHOTRANSFERASE SYSTEM TRANSPORT PROTEIN"/>
    <property type="match status" value="1"/>
</dbReference>
<dbReference type="RefSeq" id="XP_031403257.1">
    <property type="nucleotide sequence ID" value="XM_031547397.1"/>
</dbReference>
<name>A0A6P8ED60_PUNGR</name>
<evidence type="ECO:0000256" key="1">
    <source>
        <dbReference type="ARBA" id="ARBA00022679"/>
    </source>
</evidence>
<evidence type="ECO:0000256" key="2">
    <source>
        <dbReference type="ARBA" id="ARBA00022777"/>
    </source>
</evidence>
<sequence length="416" mass="45583">MASHSLPPLPKQRIIVGFGGTCLDYLAVVANFPKPDDKCRSRSMKMQGGGDAANTLTCAARLDLNPRLISKIADDMPGSSILRELEADGVDTSFLVVAKEGVTPFSYVIVDQKTNTRTCIFTPGHPPLQPDDLSPSNLEDAMRGASVVYFDGRLTYTAAFVAREAARRNIPILLDAEKKREGLYDILVLARYAVCAAKFPQAWTEAPTIGSALVSMLLRLPKLKFVIVTLGAMGCIMLERIDTEQPPTEEVDVDSLLRSLEQRKDNTVTAPICISSEVVSMRAEGIGTVHGKLFLGTAEKIPPSELIDTTGAGDAFIGAVLYGLCAEMPPEKMLPFAAKVVSRLPFAFSCAKVVSRLPFAFSCSFYFGLKTKRSRINSPRHNLQEESLYNISFWLLTTIYTHGREINVNKHILCFL</sequence>
<evidence type="ECO:0000313" key="6">
    <source>
        <dbReference type="RefSeq" id="XP_031403258.1"/>
    </source>
</evidence>
<accession>A0A6P8ED60</accession>
<keyword evidence="1" id="KW-0808">Transferase</keyword>
<reference evidence="4" key="1">
    <citation type="journal article" date="2020" name="Plant Biotechnol. J.">
        <title>The pomegranate (Punica granatum L.) draft genome dissects genetic divergence between soft- and hard-seeded cultivars.</title>
        <authorList>
            <person name="Luo X."/>
            <person name="Li H."/>
            <person name="Wu Z."/>
            <person name="Yao W."/>
            <person name="Zhao P."/>
            <person name="Cao D."/>
            <person name="Yu H."/>
            <person name="Li K."/>
            <person name="Poudel K."/>
            <person name="Zhao D."/>
            <person name="Zhang F."/>
            <person name="Xia X."/>
            <person name="Chen L."/>
            <person name="Wang Q."/>
            <person name="Jing D."/>
            <person name="Cao S."/>
        </authorList>
    </citation>
    <scope>NUCLEOTIDE SEQUENCE [LARGE SCALE GENOMIC DNA]</scope>
</reference>
<keyword evidence="2" id="KW-0418">Kinase</keyword>
<dbReference type="RefSeq" id="XP_031403258.1">
    <property type="nucleotide sequence ID" value="XM_031547398.1"/>
</dbReference>
<organism evidence="4 6">
    <name type="scientific">Punica granatum</name>
    <name type="common">Pomegranate</name>
    <dbReference type="NCBI Taxonomy" id="22663"/>
    <lineage>
        <taxon>Eukaryota</taxon>
        <taxon>Viridiplantae</taxon>
        <taxon>Streptophyta</taxon>
        <taxon>Embryophyta</taxon>
        <taxon>Tracheophyta</taxon>
        <taxon>Spermatophyta</taxon>
        <taxon>Magnoliopsida</taxon>
        <taxon>eudicotyledons</taxon>
        <taxon>Gunneridae</taxon>
        <taxon>Pentapetalae</taxon>
        <taxon>rosids</taxon>
        <taxon>malvids</taxon>
        <taxon>Myrtales</taxon>
        <taxon>Lythraceae</taxon>
        <taxon>Punica</taxon>
    </lineage>
</organism>
<dbReference type="InterPro" id="IPR011611">
    <property type="entry name" value="PfkB_dom"/>
</dbReference>
<dbReference type="Gene3D" id="3.40.1190.20">
    <property type="match status" value="1"/>
</dbReference>
<feature type="domain" description="Carbohydrate kinase PfkB" evidence="3">
    <location>
        <begin position="278"/>
        <end position="340"/>
    </location>
</feature>
<protein>
    <submittedName>
        <fullName evidence="5 6">5-dehydro-2-deoxygluconokinase-like isoform X1</fullName>
    </submittedName>
</protein>
<dbReference type="InterPro" id="IPR052562">
    <property type="entry name" value="Ketohexokinase-related"/>
</dbReference>
<dbReference type="Pfam" id="PF00294">
    <property type="entry name" value="PfkB"/>
    <property type="match status" value="2"/>
</dbReference>
<keyword evidence="4" id="KW-1185">Reference proteome</keyword>
<evidence type="ECO:0000313" key="4">
    <source>
        <dbReference type="Proteomes" id="UP000515151"/>
    </source>
</evidence>
<dbReference type="Proteomes" id="UP000515151">
    <property type="component" value="Chromosome 7"/>
</dbReference>
<gene>
    <name evidence="5 6" type="primary">LOC116212733</name>
</gene>
<evidence type="ECO:0000313" key="5">
    <source>
        <dbReference type="RefSeq" id="XP_031403257.1"/>
    </source>
</evidence>
<dbReference type="AlphaFoldDB" id="A0A6P8ED60"/>
<dbReference type="PROSITE" id="PS00584">
    <property type="entry name" value="PFKB_KINASES_2"/>
    <property type="match status" value="1"/>
</dbReference>
<proteinExistence type="predicted"/>
<dbReference type="GeneID" id="116212733"/>
<dbReference type="SUPFAM" id="SSF53613">
    <property type="entry name" value="Ribokinase-like"/>
    <property type="match status" value="1"/>
</dbReference>
<feature type="domain" description="Carbohydrate kinase PfkB" evidence="3">
    <location>
        <begin position="18"/>
        <end position="246"/>
    </location>
</feature>
<dbReference type="InterPro" id="IPR029056">
    <property type="entry name" value="Ribokinase-like"/>
</dbReference>